<accession>A0A8H6ICL8</accession>
<gene>
    <name evidence="1" type="ORF">DFP72DRAFT_523303</name>
</gene>
<dbReference type="EMBL" id="JACGCI010000006">
    <property type="protein sequence ID" value="KAF6763095.1"/>
    <property type="molecule type" value="Genomic_DNA"/>
</dbReference>
<protein>
    <submittedName>
        <fullName evidence="1">Uncharacterized protein</fullName>
    </submittedName>
</protein>
<sequence length="74" mass="8588">MIRRNPTLIPMTDSDVQDIREIVAKAKADEQQHQAILNTMSRLSKTSKITSEDRDMQDILESMDAKVEEEKRKE</sequence>
<keyword evidence="2" id="KW-1185">Reference proteome</keyword>
<comment type="caution">
    <text evidence="1">The sequence shown here is derived from an EMBL/GenBank/DDBJ whole genome shotgun (WGS) entry which is preliminary data.</text>
</comment>
<evidence type="ECO:0000313" key="1">
    <source>
        <dbReference type="EMBL" id="KAF6763095.1"/>
    </source>
</evidence>
<dbReference type="AlphaFoldDB" id="A0A8H6ICL8"/>
<organism evidence="1 2">
    <name type="scientific">Ephemerocybe angulata</name>
    <dbReference type="NCBI Taxonomy" id="980116"/>
    <lineage>
        <taxon>Eukaryota</taxon>
        <taxon>Fungi</taxon>
        <taxon>Dikarya</taxon>
        <taxon>Basidiomycota</taxon>
        <taxon>Agaricomycotina</taxon>
        <taxon>Agaricomycetes</taxon>
        <taxon>Agaricomycetidae</taxon>
        <taxon>Agaricales</taxon>
        <taxon>Agaricineae</taxon>
        <taxon>Psathyrellaceae</taxon>
        <taxon>Ephemerocybe</taxon>
    </lineage>
</organism>
<proteinExistence type="predicted"/>
<name>A0A8H6ICL8_9AGAR</name>
<dbReference type="OrthoDB" id="3182478at2759"/>
<evidence type="ECO:0000313" key="2">
    <source>
        <dbReference type="Proteomes" id="UP000521943"/>
    </source>
</evidence>
<reference evidence="1 2" key="1">
    <citation type="submission" date="2020-07" db="EMBL/GenBank/DDBJ databases">
        <title>Comparative genomics of pyrophilous fungi reveals a link between fire events and developmental genes.</title>
        <authorList>
            <consortium name="DOE Joint Genome Institute"/>
            <person name="Steindorff A.S."/>
            <person name="Carver A."/>
            <person name="Calhoun S."/>
            <person name="Stillman K."/>
            <person name="Liu H."/>
            <person name="Lipzen A."/>
            <person name="Pangilinan J."/>
            <person name="Labutti K."/>
            <person name="Bruns T.D."/>
            <person name="Grigoriev I.V."/>
        </authorList>
    </citation>
    <scope>NUCLEOTIDE SEQUENCE [LARGE SCALE GENOMIC DNA]</scope>
    <source>
        <strain evidence="1 2">CBS 144469</strain>
    </source>
</reference>
<dbReference type="Proteomes" id="UP000521943">
    <property type="component" value="Unassembled WGS sequence"/>
</dbReference>